<dbReference type="CDD" id="cd00093">
    <property type="entry name" value="HTH_XRE"/>
    <property type="match status" value="1"/>
</dbReference>
<dbReference type="SMART" id="SM00530">
    <property type="entry name" value="HTH_XRE"/>
    <property type="match status" value="1"/>
</dbReference>
<name>A0A921NWU7_9RHOB</name>
<evidence type="ECO:0000313" key="4">
    <source>
        <dbReference type="Proteomes" id="UP000698242"/>
    </source>
</evidence>
<protein>
    <submittedName>
        <fullName evidence="3">Transcriptional reguator</fullName>
    </submittedName>
</protein>
<dbReference type="Gene3D" id="1.10.260.40">
    <property type="entry name" value="lambda repressor-like DNA-binding domains"/>
    <property type="match status" value="1"/>
</dbReference>
<feature type="domain" description="HTH cro/C1-type" evidence="2">
    <location>
        <begin position="11"/>
        <end position="65"/>
    </location>
</feature>
<sequence length="476" mass="50271">MARSIPVGARLRARRLDLEMTQAELARRLEISPSYLNLIEHDRRRIGGKLLARAADALGTDVASLSRGAAQGLVEALRLAAGMQRGDGREGEPASAGDHERAGPAGARALGGAELEAAEDFASRYPGWAGLVAAQDRRIAALERTAELLSDRLTHDPYLSAAIHDVLSAVTAIRSTAAILADEPDISTEWRTRFHRNLHDDSRRLAEGSQGLVDYLEGEGEAENAGAAPQQELEDWLSGRDYHIEELEPGAGPIEEDRLAARIGALASAREGFVTGAGRALGARWMHRYAADASALPLAPLRASLQAHGGDPGRIAQSLAAPLPLVLRRLACLPEGLAGRPAGLVICDGTGAMILRRPVAGFSVPRFGAACPLWPLYQVLLEPSGAMLRVIEQAGRMPQRFTAYAASQVRRTEGFGGPLVAEAVMLVLPAERGGKDEGAADAPGAIRAGTNCRICPREDCAARREASILGTGGPAA</sequence>
<dbReference type="EMBL" id="APKE01000033">
    <property type="protein sequence ID" value="KAF0675008.1"/>
    <property type="molecule type" value="Genomic_DNA"/>
</dbReference>
<dbReference type="PROSITE" id="PS50943">
    <property type="entry name" value="HTH_CROC1"/>
    <property type="match status" value="1"/>
</dbReference>
<keyword evidence="4" id="KW-1185">Reference proteome</keyword>
<evidence type="ECO:0000259" key="2">
    <source>
        <dbReference type="PROSITE" id="PS50943"/>
    </source>
</evidence>
<proteinExistence type="predicted"/>
<feature type="region of interest" description="Disordered" evidence="1">
    <location>
        <begin position="84"/>
        <end position="106"/>
    </location>
</feature>
<dbReference type="InterPro" id="IPR010982">
    <property type="entry name" value="Lambda_DNA-bd_dom_sf"/>
</dbReference>
<dbReference type="GO" id="GO:0003677">
    <property type="term" value="F:DNA binding"/>
    <property type="evidence" value="ECO:0007669"/>
    <property type="project" value="InterPro"/>
</dbReference>
<dbReference type="AlphaFoldDB" id="A0A921NWU7"/>
<reference evidence="3" key="1">
    <citation type="submission" date="2013-03" db="EMBL/GenBank/DDBJ databases">
        <title>Genome Sequence of the Profundibacterium mesophilum strain KAUST100406-0324T from Red Sea, a novel genus in the family Rhodobacteraceae.</title>
        <authorList>
            <person name="Essack M."/>
            <person name="Alam I."/>
            <person name="Lafi F."/>
            <person name="Alawi W."/>
            <person name="Kamanu F."/>
            <person name="Al-Suwailem A."/>
            <person name="Lee O.O."/>
            <person name="Xu Y."/>
            <person name="Bajic V."/>
            <person name="Qian P.-Y."/>
            <person name="Archer J."/>
        </authorList>
    </citation>
    <scope>NUCLEOTIDE SEQUENCE</scope>
    <source>
        <strain evidence="3">KAUST100406-0324</strain>
    </source>
</reference>
<dbReference type="OrthoDB" id="7790108at2"/>
<feature type="compositionally biased region" description="Basic and acidic residues" evidence="1">
    <location>
        <begin position="86"/>
        <end position="102"/>
    </location>
</feature>
<dbReference type="SUPFAM" id="SSF47413">
    <property type="entry name" value="lambda repressor-like DNA-binding domains"/>
    <property type="match status" value="1"/>
</dbReference>
<gene>
    <name evidence="3" type="ORF">PMES_02717</name>
</gene>
<dbReference type="RefSeq" id="WP_159966232.1">
    <property type="nucleotide sequence ID" value="NZ_APKE01000033.1"/>
</dbReference>
<accession>A0A921NWU7</accession>
<dbReference type="Pfam" id="PF09856">
    <property type="entry name" value="ScfRs"/>
    <property type="match status" value="1"/>
</dbReference>
<dbReference type="Proteomes" id="UP000698242">
    <property type="component" value="Unassembled WGS sequence"/>
</dbReference>
<comment type="caution">
    <text evidence="3">The sequence shown here is derived from an EMBL/GenBank/DDBJ whole genome shotgun (WGS) entry which is preliminary data.</text>
</comment>
<evidence type="ECO:0000256" key="1">
    <source>
        <dbReference type="SAM" id="MobiDB-lite"/>
    </source>
</evidence>
<dbReference type="Pfam" id="PF01381">
    <property type="entry name" value="HTH_3"/>
    <property type="match status" value="1"/>
</dbReference>
<evidence type="ECO:0000313" key="3">
    <source>
        <dbReference type="EMBL" id="KAF0675008.1"/>
    </source>
</evidence>
<dbReference type="InterPro" id="IPR001387">
    <property type="entry name" value="Cro/C1-type_HTH"/>
</dbReference>
<organism evidence="3 4">
    <name type="scientific">Profundibacterium mesophilum KAUST100406-0324</name>
    <dbReference type="NCBI Taxonomy" id="1037889"/>
    <lineage>
        <taxon>Bacteria</taxon>
        <taxon>Pseudomonadati</taxon>
        <taxon>Pseudomonadota</taxon>
        <taxon>Alphaproteobacteria</taxon>
        <taxon>Rhodobacterales</taxon>
        <taxon>Roseobacteraceae</taxon>
        <taxon>Profundibacterium</taxon>
    </lineage>
</organism>
<dbReference type="InterPro" id="IPR018653">
    <property type="entry name" value="ScfR_C"/>
</dbReference>